<reference evidence="1" key="1">
    <citation type="journal article" date="2015" name="Nature">
        <title>Complex archaea that bridge the gap between prokaryotes and eukaryotes.</title>
        <authorList>
            <person name="Spang A."/>
            <person name="Saw J.H."/>
            <person name="Jorgensen S.L."/>
            <person name="Zaremba-Niedzwiedzka K."/>
            <person name="Martijn J."/>
            <person name="Lind A.E."/>
            <person name="van Eijk R."/>
            <person name="Schleper C."/>
            <person name="Guy L."/>
            <person name="Ettema T.J."/>
        </authorList>
    </citation>
    <scope>NUCLEOTIDE SEQUENCE</scope>
</reference>
<feature type="non-terminal residue" evidence="1">
    <location>
        <position position="374"/>
    </location>
</feature>
<gene>
    <name evidence="1" type="ORF">LCGC14_2952880</name>
</gene>
<proteinExistence type="predicted"/>
<protein>
    <submittedName>
        <fullName evidence="1">Uncharacterized protein</fullName>
    </submittedName>
</protein>
<accession>A0A0F8XEG2</accession>
<dbReference type="AlphaFoldDB" id="A0A0F8XEG2"/>
<dbReference type="EMBL" id="LAZR01059555">
    <property type="protein sequence ID" value="KKK67557.1"/>
    <property type="molecule type" value="Genomic_DNA"/>
</dbReference>
<feature type="non-terminal residue" evidence="1">
    <location>
        <position position="1"/>
    </location>
</feature>
<sequence length="374" mass="39617">VSAVSQLALGTAEQVGSLAPIRVIAVKAFKEAGVPIPEDLEDFLTATPTGVVRKIGELTGVEELEQVEASPLASVLNLAKSEEERRARISLGIVGDAPFLGEELEKTLPDLLIGLESGGMLTSVLPKEVLDASEQIPYFGPSIRRELDLLTSPVGLASFLVPGFAQFLLIGGVGGVAAGGTTRILGVDDKKAIFGLTVEETAQITGNILMPGAGLVPLRLVLKGPLRPMDDLIKLYNPTYSLKQVKVPASQKIVDQVTRSLEDESVDLAAVLGPGNALGYNMQASMGIRGLAWQLSSNLMSFGVPFNQIHSLLVAVTRVAREGPAALKAIPKNIRENRIFKGLVLNLRAGEAGGAGLRESLDFNTYLRSVRNLV</sequence>
<organism evidence="1">
    <name type="scientific">marine sediment metagenome</name>
    <dbReference type="NCBI Taxonomy" id="412755"/>
    <lineage>
        <taxon>unclassified sequences</taxon>
        <taxon>metagenomes</taxon>
        <taxon>ecological metagenomes</taxon>
    </lineage>
</organism>
<comment type="caution">
    <text evidence="1">The sequence shown here is derived from an EMBL/GenBank/DDBJ whole genome shotgun (WGS) entry which is preliminary data.</text>
</comment>
<name>A0A0F8XEG2_9ZZZZ</name>
<evidence type="ECO:0000313" key="1">
    <source>
        <dbReference type="EMBL" id="KKK67557.1"/>
    </source>
</evidence>